<name>A0ABW7J768_9VIBR</name>
<comment type="caution">
    <text evidence="1">The sequence shown here is derived from an EMBL/GenBank/DDBJ whole genome shotgun (WGS) entry which is preliminary data.</text>
</comment>
<evidence type="ECO:0000313" key="1">
    <source>
        <dbReference type="EMBL" id="MFH0271299.1"/>
    </source>
</evidence>
<gene>
    <name evidence="1" type="ORF">ACGRHZ_08135</name>
</gene>
<sequence>MSRLLAKWASGKFSLWKASVLIAILLILSPWLSLLGSKFSIESQLNNPSRKLNLYVNNGLFTFITTLEDGTTRKSSGILGYTNRCFYFLTLSSQYLYITSHSSQAFKRDLINANNRYFDARIERLNKQEFLLTYDEEIESEGKQKQKARLHGDLTWLR</sequence>
<evidence type="ECO:0000313" key="2">
    <source>
        <dbReference type="Proteomes" id="UP001607221"/>
    </source>
</evidence>
<keyword evidence="2" id="KW-1185">Reference proteome</keyword>
<protein>
    <submittedName>
        <fullName evidence="1">Uncharacterized protein</fullName>
    </submittedName>
</protein>
<organism evidence="1 2">
    <name type="scientific">Vibrio jasicida</name>
    <dbReference type="NCBI Taxonomy" id="766224"/>
    <lineage>
        <taxon>Bacteria</taxon>
        <taxon>Pseudomonadati</taxon>
        <taxon>Pseudomonadota</taxon>
        <taxon>Gammaproteobacteria</taxon>
        <taxon>Vibrionales</taxon>
        <taxon>Vibrionaceae</taxon>
        <taxon>Vibrio</taxon>
    </lineage>
</organism>
<proteinExistence type="predicted"/>
<dbReference type="RefSeq" id="WP_394632001.1">
    <property type="nucleotide sequence ID" value="NZ_JBIHSE010000001.1"/>
</dbReference>
<reference evidence="1 2" key="1">
    <citation type="submission" date="2024-10" db="EMBL/GenBank/DDBJ databases">
        <authorList>
            <person name="Yibar A."/>
            <person name="Saticioglu I.B."/>
            <person name="Duman M."/>
            <person name="Ajmi N."/>
            <person name="Gurler F."/>
            <person name="Ay H."/>
            <person name="Onuk E."/>
            <person name="Guler S."/>
            <person name="Romalde J.L."/>
        </authorList>
    </citation>
    <scope>NUCLEOTIDE SEQUENCE [LARGE SCALE GENOMIC DNA]</scope>
    <source>
        <strain evidence="1 2">1-TCBS-A</strain>
    </source>
</reference>
<accession>A0ABW7J768</accession>
<dbReference type="Proteomes" id="UP001607221">
    <property type="component" value="Unassembled WGS sequence"/>
</dbReference>
<dbReference type="EMBL" id="JBIHSE010000001">
    <property type="protein sequence ID" value="MFH0271299.1"/>
    <property type="molecule type" value="Genomic_DNA"/>
</dbReference>